<dbReference type="EMBL" id="BKCJ010471915">
    <property type="protein sequence ID" value="GFA70332.1"/>
    <property type="molecule type" value="Genomic_DNA"/>
</dbReference>
<feature type="non-terminal residue" evidence="1">
    <location>
        <position position="1"/>
    </location>
</feature>
<name>A0A699K0U3_TANCI</name>
<sequence>DNATLHIDGQSTEVDAPPDIIDVVDEDDDIIDDEDALPRNLTDFDDEDLINVDDDGVDKMLHGPTAVTVVEMITPTTLCTHRLRGCFANRGKGKRKPNLGGRVAGRLNTRHKTLNHTLNEITDTKDPVLIRFEVRDKQTLMPLGEHAAHWSSYIGEVIRGVPLYHPSWLNVPKERKAALIADIKTQFDLRPHMESPDWTKIHAGIQQHLQKAYNTN</sequence>
<proteinExistence type="predicted"/>
<reference evidence="1" key="1">
    <citation type="journal article" date="2019" name="Sci. Rep.">
        <title>Draft genome of Tanacetum cinerariifolium, the natural source of mosquito coil.</title>
        <authorList>
            <person name="Yamashiro T."/>
            <person name="Shiraishi A."/>
            <person name="Satake H."/>
            <person name="Nakayama K."/>
        </authorList>
    </citation>
    <scope>NUCLEOTIDE SEQUENCE</scope>
</reference>
<evidence type="ECO:0000313" key="1">
    <source>
        <dbReference type="EMBL" id="GFA70332.1"/>
    </source>
</evidence>
<gene>
    <name evidence="1" type="ORF">Tci_642304</name>
</gene>
<dbReference type="AlphaFoldDB" id="A0A699K0U3"/>
<protein>
    <submittedName>
        <fullName evidence="1">Uncharacterized protein</fullName>
    </submittedName>
</protein>
<comment type="caution">
    <text evidence="1">The sequence shown here is derived from an EMBL/GenBank/DDBJ whole genome shotgun (WGS) entry which is preliminary data.</text>
</comment>
<organism evidence="1">
    <name type="scientific">Tanacetum cinerariifolium</name>
    <name type="common">Dalmatian daisy</name>
    <name type="synonym">Chrysanthemum cinerariifolium</name>
    <dbReference type="NCBI Taxonomy" id="118510"/>
    <lineage>
        <taxon>Eukaryota</taxon>
        <taxon>Viridiplantae</taxon>
        <taxon>Streptophyta</taxon>
        <taxon>Embryophyta</taxon>
        <taxon>Tracheophyta</taxon>
        <taxon>Spermatophyta</taxon>
        <taxon>Magnoliopsida</taxon>
        <taxon>eudicotyledons</taxon>
        <taxon>Gunneridae</taxon>
        <taxon>Pentapetalae</taxon>
        <taxon>asterids</taxon>
        <taxon>campanulids</taxon>
        <taxon>Asterales</taxon>
        <taxon>Asteraceae</taxon>
        <taxon>Asteroideae</taxon>
        <taxon>Anthemideae</taxon>
        <taxon>Anthemidinae</taxon>
        <taxon>Tanacetum</taxon>
    </lineage>
</organism>
<accession>A0A699K0U3</accession>